<evidence type="ECO:0000256" key="5">
    <source>
        <dbReference type="ARBA" id="ARBA00022786"/>
    </source>
</evidence>
<name>A0A7S4F8K6_CHRCT</name>
<dbReference type="GO" id="GO:0046872">
    <property type="term" value="F:metal ion binding"/>
    <property type="evidence" value="ECO:0007669"/>
    <property type="project" value="UniProtKB-KW"/>
</dbReference>
<keyword evidence="5" id="KW-0833">Ubl conjugation pathway</keyword>
<dbReference type="GO" id="GO:0071569">
    <property type="term" value="P:protein ufmylation"/>
    <property type="evidence" value="ECO:0007669"/>
    <property type="project" value="TreeGrafter"/>
</dbReference>
<evidence type="ECO:0000313" key="9">
    <source>
        <dbReference type="EMBL" id="CAE0779201.1"/>
    </source>
</evidence>
<protein>
    <recommendedName>
        <fullName evidence="2">Ubiquitin-like modifier-activating enzyme 5</fullName>
    </recommendedName>
</protein>
<evidence type="ECO:0000259" key="8">
    <source>
        <dbReference type="Pfam" id="PF00899"/>
    </source>
</evidence>
<evidence type="ECO:0000256" key="4">
    <source>
        <dbReference type="ARBA" id="ARBA00022741"/>
    </source>
</evidence>
<dbReference type="InterPro" id="IPR045886">
    <property type="entry name" value="ThiF/MoeB/HesA"/>
</dbReference>
<evidence type="ECO:0000256" key="1">
    <source>
        <dbReference type="ARBA" id="ARBA00005339"/>
    </source>
</evidence>
<dbReference type="PANTHER" id="PTHR10953">
    <property type="entry name" value="UBIQUITIN-ACTIVATING ENZYME E1"/>
    <property type="match status" value="1"/>
</dbReference>
<dbReference type="EMBL" id="HBIZ01049758">
    <property type="protein sequence ID" value="CAE0779201.1"/>
    <property type="molecule type" value="Transcribed_RNA"/>
</dbReference>
<keyword evidence="6" id="KW-0862">Zinc</keyword>
<accession>A0A7S4F8K6</accession>
<keyword evidence="3" id="KW-0479">Metal-binding</keyword>
<evidence type="ECO:0000256" key="6">
    <source>
        <dbReference type="ARBA" id="ARBA00022833"/>
    </source>
</evidence>
<dbReference type="GO" id="GO:0005829">
    <property type="term" value="C:cytosol"/>
    <property type="evidence" value="ECO:0007669"/>
    <property type="project" value="TreeGrafter"/>
</dbReference>
<proteinExistence type="inferred from homology"/>
<dbReference type="PANTHER" id="PTHR10953:SF9">
    <property type="entry name" value="UBIQUITIN-LIKE MODIFIER-ACTIVATING ENZYME 5"/>
    <property type="match status" value="1"/>
</dbReference>
<keyword evidence="4" id="KW-0547">Nucleotide-binding</keyword>
<dbReference type="GO" id="GO:0071566">
    <property type="term" value="F:UFM1 activating enzyme activity"/>
    <property type="evidence" value="ECO:0007669"/>
    <property type="project" value="TreeGrafter"/>
</dbReference>
<dbReference type="SUPFAM" id="SSF69572">
    <property type="entry name" value="Activating enzymes of the ubiquitin-like proteins"/>
    <property type="match status" value="1"/>
</dbReference>
<keyword evidence="7" id="KW-0067">ATP-binding</keyword>
<dbReference type="AlphaFoldDB" id="A0A7S4F8K6"/>
<dbReference type="GO" id="GO:0005524">
    <property type="term" value="F:ATP binding"/>
    <property type="evidence" value="ECO:0007669"/>
    <property type="project" value="UniProtKB-KW"/>
</dbReference>
<feature type="domain" description="THIF-type NAD/FAD binding fold" evidence="8">
    <location>
        <begin position="44"/>
        <end position="390"/>
    </location>
</feature>
<gene>
    <name evidence="9" type="ORF">PCAR00345_LOCUS31840</name>
</gene>
<comment type="similarity">
    <text evidence="1">Belongs to the ubiquitin-activating E1 family. UBA5 subfamily.</text>
</comment>
<evidence type="ECO:0000256" key="2">
    <source>
        <dbReference type="ARBA" id="ARBA00016279"/>
    </source>
</evidence>
<sequence>MSASFLQAAERRSADAELSSMGKGSNPREKISVLSDKVIDTNPYSRLMALKKMGIVKNYEDIRFKTVMVVGVGGVGSVAAEMLVRCGIGKLLIFDYDKVELANMNRLFYTPDQCGMTKVAAARKSLSFINPDVTIEDYNYNITTVENFDHFMNCISKGSLTGGSVDLVLSCVDNFQARMSINQACNELGQTWFESGVAENAVSGHIQLLRPGELACFECAPPLIVASGNATALQTCEMGRAALFDMKDFKAHVRALSLVPHETCLRRSRVRVACVEEITFARLKLILFRASAHQAGGSAALLRLRCARQARASALRLLSLSCAGIDESTLKREGVCAASLPTTMGIVAGFLVQNALKYLLDFGDVSSYLGYNALQDHFPTMALKPNPECTSYWCRKQQAAYKERVAAAPPPPPVAVAAAVELHESNEWGIELDDCDADEAAAPAAAAAAAPLASGLEFAHETSAQHAPQHKAEDMVQADGGVDLGDLMAQLKGIQG</sequence>
<evidence type="ECO:0000256" key="7">
    <source>
        <dbReference type="ARBA" id="ARBA00022840"/>
    </source>
</evidence>
<dbReference type="InterPro" id="IPR035985">
    <property type="entry name" value="Ubiquitin-activating_enz"/>
</dbReference>
<evidence type="ECO:0000256" key="3">
    <source>
        <dbReference type="ARBA" id="ARBA00022723"/>
    </source>
</evidence>
<dbReference type="Gene3D" id="3.40.50.720">
    <property type="entry name" value="NAD(P)-binding Rossmann-like Domain"/>
    <property type="match status" value="1"/>
</dbReference>
<reference evidence="9" key="1">
    <citation type="submission" date="2021-01" db="EMBL/GenBank/DDBJ databases">
        <authorList>
            <person name="Corre E."/>
            <person name="Pelletier E."/>
            <person name="Niang G."/>
            <person name="Scheremetjew M."/>
            <person name="Finn R."/>
            <person name="Kale V."/>
            <person name="Holt S."/>
            <person name="Cochrane G."/>
            <person name="Meng A."/>
            <person name="Brown T."/>
            <person name="Cohen L."/>
        </authorList>
    </citation>
    <scope>NUCLEOTIDE SEQUENCE</scope>
    <source>
        <strain evidence="9">CCMP645</strain>
    </source>
</reference>
<organism evidence="9">
    <name type="scientific">Chrysotila carterae</name>
    <name type="common">Marine alga</name>
    <name type="synonym">Syracosphaera carterae</name>
    <dbReference type="NCBI Taxonomy" id="13221"/>
    <lineage>
        <taxon>Eukaryota</taxon>
        <taxon>Haptista</taxon>
        <taxon>Haptophyta</taxon>
        <taxon>Prymnesiophyceae</taxon>
        <taxon>Isochrysidales</taxon>
        <taxon>Isochrysidaceae</taxon>
        <taxon>Chrysotila</taxon>
    </lineage>
</organism>
<dbReference type="InterPro" id="IPR000594">
    <property type="entry name" value="ThiF_NAD_FAD-bd"/>
</dbReference>
<dbReference type="Pfam" id="PF00899">
    <property type="entry name" value="ThiF"/>
    <property type="match status" value="1"/>
</dbReference>